<dbReference type="GO" id="GO:0008658">
    <property type="term" value="F:penicillin binding"/>
    <property type="evidence" value="ECO:0007669"/>
    <property type="project" value="InterPro"/>
</dbReference>
<protein>
    <submittedName>
        <fullName evidence="6">Stage V sporulation protein D (Sporulation-specific penicillin-binding protein)</fullName>
    </submittedName>
</protein>
<comment type="caution">
    <text evidence="6">The sequence shown here is derived from an EMBL/GenBank/DDBJ whole genome shotgun (WGS) entry which is preliminary data.</text>
</comment>
<dbReference type="SMART" id="SM00740">
    <property type="entry name" value="PASTA"/>
    <property type="match status" value="2"/>
</dbReference>
<dbReference type="InterPro" id="IPR001460">
    <property type="entry name" value="PCN-bd_Tpept"/>
</dbReference>
<dbReference type="PANTHER" id="PTHR30627:SF1">
    <property type="entry name" value="PEPTIDOGLYCAN D,D-TRANSPEPTIDASE FTSI"/>
    <property type="match status" value="1"/>
</dbReference>
<feature type="transmembrane region" description="Helical" evidence="4">
    <location>
        <begin position="15"/>
        <end position="35"/>
    </location>
</feature>
<keyword evidence="7" id="KW-1185">Reference proteome</keyword>
<dbReference type="GO" id="GO:0005886">
    <property type="term" value="C:plasma membrane"/>
    <property type="evidence" value="ECO:0007669"/>
    <property type="project" value="TreeGrafter"/>
</dbReference>
<comment type="subcellular location">
    <subcellularLocation>
        <location evidence="1">Membrane</location>
    </subcellularLocation>
</comment>
<dbReference type="Gene3D" id="1.10.150.770">
    <property type="match status" value="1"/>
</dbReference>
<sequence>MVTINKLSVTVRKRIFVLFILVLICSVLLGLRTAWVQVFHNNKYQNKALEQRLREVKVEPKRGIIYDRNKVELAVSASSDTVVAAPKDIDNHQQVAQQLSKILDMSKSEIHQRITKNASAVYVERKISEEQTKQIQQLDLDGIYFTEESKRFYPKGNLASHLLGFAGVDSQGLQGIEYYYDRYLRGEPGKISIENDAIGRKIPNGIKDYVAPDDGTNVHLTIDHVLQYITERELDKAMKEHDAQAATIIMMNPETGGVLALANRPTYNPNQFTEYSAELWRNRAISDTYEPGSTFKIITASAALEEGVVHPNDKFYCPGHIEVAGQTIHCWKEGGHGKQTFSEVVENSCNPGFVQVGERVGTEKFDNYIRAFGFGKKTGIDLPGEAKGLLYSSNNIGPVELATISFGHGISVTPMQLITAISAVANDGQLLEPHLVKEIVEKDGSLIKKIEPQLVRKVISNKTAATVRKLLTGVVEEGSGKKAKVKGYKIGGKTGTAKHYGKKLYDASFVGMLPADDPKLVALVVMYGVDSYPYYGSQVAAPIFHNVVKDAVRYLELPPGNDSKEEEEKTESVEQVKVPNVKNMTLDKAEEVLIERGLEVKLEGRGNKIIEQVPKAGVIVNEASTVILFFSGNEDRKDNYQVTVPKLKGLKLSEARDLLGDLGLQIEIKSRGNVISKQKPNPGLTVGSEDKIKVWLSY</sequence>
<dbReference type="AlphaFoldDB" id="A0A938XZ31"/>
<dbReference type="Gene3D" id="3.40.710.10">
    <property type="entry name" value="DD-peptidase/beta-lactamase superfamily"/>
    <property type="match status" value="1"/>
</dbReference>
<dbReference type="Pfam" id="PF03717">
    <property type="entry name" value="PBP_dimer"/>
    <property type="match status" value="1"/>
</dbReference>
<evidence type="ECO:0000256" key="2">
    <source>
        <dbReference type="ARBA" id="ARBA00007171"/>
    </source>
</evidence>
<dbReference type="RefSeq" id="WP_338035357.1">
    <property type="nucleotide sequence ID" value="NZ_JAFBDQ010000020.1"/>
</dbReference>
<dbReference type="NCBIfam" id="TIGR02214">
    <property type="entry name" value="spoVD_pbp"/>
    <property type="match status" value="1"/>
</dbReference>
<reference evidence="6" key="1">
    <citation type="submission" date="2021-01" db="EMBL/GenBank/DDBJ databases">
        <title>Genomic Encyclopedia of Type Strains, Phase IV (KMG-IV): sequencing the most valuable type-strain genomes for metagenomic binning, comparative biology and taxonomic classification.</title>
        <authorList>
            <person name="Goeker M."/>
        </authorList>
    </citation>
    <scope>NUCLEOTIDE SEQUENCE</scope>
    <source>
        <strain evidence="6">DSM 23230</strain>
    </source>
</reference>
<comment type="similarity">
    <text evidence="2">Belongs to the transpeptidase family.</text>
</comment>
<dbReference type="InterPro" id="IPR005311">
    <property type="entry name" value="PBP_dimer"/>
</dbReference>
<feature type="domain" description="PASTA" evidence="5">
    <location>
        <begin position="572"/>
        <end position="632"/>
    </location>
</feature>
<dbReference type="InterPro" id="IPR036138">
    <property type="entry name" value="PBP_dimer_sf"/>
</dbReference>
<dbReference type="InterPro" id="IPR012338">
    <property type="entry name" value="Beta-lactam/transpept-like"/>
</dbReference>
<dbReference type="PANTHER" id="PTHR30627">
    <property type="entry name" value="PEPTIDOGLYCAN D,D-TRANSPEPTIDASE"/>
    <property type="match status" value="1"/>
</dbReference>
<dbReference type="SUPFAM" id="SSF54184">
    <property type="entry name" value="Penicillin-binding protein 2x (pbp-2x), c-terminal domain"/>
    <property type="match status" value="2"/>
</dbReference>
<evidence type="ECO:0000256" key="3">
    <source>
        <dbReference type="ARBA" id="ARBA00023136"/>
    </source>
</evidence>
<keyword evidence="4" id="KW-1133">Transmembrane helix</keyword>
<dbReference type="EMBL" id="JAFBDQ010000020">
    <property type="protein sequence ID" value="MBM7557940.1"/>
    <property type="molecule type" value="Genomic_DNA"/>
</dbReference>
<evidence type="ECO:0000259" key="5">
    <source>
        <dbReference type="PROSITE" id="PS51178"/>
    </source>
</evidence>
<evidence type="ECO:0000313" key="6">
    <source>
        <dbReference type="EMBL" id="MBM7557940.1"/>
    </source>
</evidence>
<dbReference type="GO" id="GO:0071555">
    <property type="term" value="P:cell wall organization"/>
    <property type="evidence" value="ECO:0007669"/>
    <property type="project" value="TreeGrafter"/>
</dbReference>
<feature type="domain" description="PASTA" evidence="5">
    <location>
        <begin position="638"/>
        <end position="698"/>
    </location>
</feature>
<keyword evidence="3 4" id="KW-0472">Membrane</keyword>
<dbReference type="InterPro" id="IPR050515">
    <property type="entry name" value="Beta-lactam/transpept"/>
</dbReference>
<gene>
    <name evidence="6" type="ORF">JOC47_002808</name>
</gene>
<dbReference type="InterPro" id="IPR011927">
    <property type="entry name" value="SpoVD_pbp"/>
</dbReference>
<evidence type="ECO:0000313" key="7">
    <source>
        <dbReference type="Proteomes" id="UP000774000"/>
    </source>
</evidence>
<name>A0A938XZ31_9FIRM</name>
<keyword evidence="4" id="KW-0812">Transmembrane</keyword>
<dbReference type="PROSITE" id="PS51178">
    <property type="entry name" value="PASTA"/>
    <property type="match status" value="2"/>
</dbReference>
<dbReference type="Gene3D" id="3.30.10.20">
    <property type="match status" value="2"/>
</dbReference>
<dbReference type="SUPFAM" id="SSF56601">
    <property type="entry name" value="beta-lactamase/transpeptidase-like"/>
    <property type="match status" value="1"/>
</dbReference>
<dbReference type="Pfam" id="PF00905">
    <property type="entry name" value="Transpeptidase"/>
    <property type="match status" value="1"/>
</dbReference>
<dbReference type="CDD" id="cd06577">
    <property type="entry name" value="PASTA_pknB"/>
    <property type="match status" value="1"/>
</dbReference>
<organism evidence="6 7">
    <name type="scientific">Halanaerobacter jeridensis</name>
    <dbReference type="NCBI Taxonomy" id="706427"/>
    <lineage>
        <taxon>Bacteria</taxon>
        <taxon>Bacillati</taxon>
        <taxon>Bacillota</taxon>
        <taxon>Clostridia</taxon>
        <taxon>Halanaerobiales</taxon>
        <taxon>Halobacteroidaceae</taxon>
        <taxon>Halanaerobacter</taxon>
    </lineage>
</organism>
<dbReference type="InterPro" id="IPR005543">
    <property type="entry name" value="PASTA_dom"/>
</dbReference>
<proteinExistence type="inferred from homology"/>
<evidence type="ECO:0000256" key="1">
    <source>
        <dbReference type="ARBA" id="ARBA00004370"/>
    </source>
</evidence>
<accession>A0A938XZ31</accession>
<dbReference type="Gene3D" id="3.90.1310.10">
    <property type="entry name" value="Penicillin-binding protein 2a (Domain 2)"/>
    <property type="match status" value="1"/>
</dbReference>
<dbReference type="SUPFAM" id="SSF56519">
    <property type="entry name" value="Penicillin binding protein dimerisation domain"/>
    <property type="match status" value="1"/>
</dbReference>
<dbReference type="Proteomes" id="UP000774000">
    <property type="component" value="Unassembled WGS sequence"/>
</dbReference>
<evidence type="ECO:0000256" key="4">
    <source>
        <dbReference type="SAM" id="Phobius"/>
    </source>
</evidence>
<dbReference type="Pfam" id="PF03793">
    <property type="entry name" value="PASTA"/>
    <property type="match status" value="2"/>
</dbReference>
<dbReference type="CDD" id="cd06576">
    <property type="entry name" value="PASTA_Pbp2x-like_1"/>
    <property type="match status" value="1"/>
</dbReference>